<accession>A0A4E9E7E8</accession>
<evidence type="ECO:0000313" key="1">
    <source>
        <dbReference type="EMBL" id="VIO54426.1"/>
    </source>
</evidence>
<dbReference type="EMBL" id="CAAKMV010000099">
    <property type="protein sequence ID" value="VIO54426.1"/>
    <property type="molecule type" value="Genomic_DNA"/>
</dbReference>
<protein>
    <submittedName>
        <fullName evidence="1">Uncharacterized protein</fullName>
    </submittedName>
</protein>
<gene>
    <name evidence="1" type="ORF">FUG_LOCUS122149</name>
</gene>
<organism evidence="1">
    <name type="scientific">Gibberella zeae</name>
    <name type="common">Wheat head blight fungus</name>
    <name type="synonym">Fusarium graminearum</name>
    <dbReference type="NCBI Taxonomy" id="5518"/>
    <lineage>
        <taxon>Eukaryota</taxon>
        <taxon>Fungi</taxon>
        <taxon>Dikarya</taxon>
        <taxon>Ascomycota</taxon>
        <taxon>Pezizomycotina</taxon>
        <taxon>Sordariomycetes</taxon>
        <taxon>Hypocreomycetidae</taxon>
        <taxon>Hypocreales</taxon>
        <taxon>Nectriaceae</taxon>
        <taxon>Fusarium</taxon>
    </lineage>
</organism>
<sequence>MRLTSKAGVEVLRSSLAERIIIGRTRQDFLWLKDRHGGLEGAKAKCERQDAEAWEVESIRRLLGDFGGNDGRRKGARQFGVSKVEPFRRGAEKAKQAKVMAMMRKREEERKE</sequence>
<dbReference type="AlphaFoldDB" id="A0A4E9E7E8"/>
<proteinExistence type="predicted"/>
<name>A0A4E9E7E8_GIBZA</name>
<reference evidence="1" key="1">
    <citation type="submission" date="2019-04" db="EMBL/GenBank/DDBJ databases">
        <authorList>
            <person name="Melise S."/>
            <person name="Noan J."/>
            <person name="Okalmin O."/>
        </authorList>
    </citation>
    <scope>NUCLEOTIDE SEQUENCE</scope>
    <source>
        <strain evidence="1">FN9</strain>
    </source>
</reference>